<evidence type="ECO:0000256" key="3">
    <source>
        <dbReference type="ARBA" id="ARBA00022452"/>
    </source>
</evidence>
<organism evidence="11 12">
    <name type="scientific">Flagellimonas nanhaiensis</name>
    <dbReference type="NCBI Taxonomy" id="2292706"/>
    <lineage>
        <taxon>Bacteria</taxon>
        <taxon>Pseudomonadati</taxon>
        <taxon>Bacteroidota</taxon>
        <taxon>Flavobacteriia</taxon>
        <taxon>Flavobacteriales</taxon>
        <taxon>Flavobacteriaceae</taxon>
        <taxon>Flagellimonas</taxon>
    </lineage>
</organism>
<dbReference type="InterPro" id="IPR012910">
    <property type="entry name" value="Plug_dom"/>
</dbReference>
<comment type="subcellular location">
    <subcellularLocation>
        <location evidence="1 8">Cell outer membrane</location>
        <topology evidence="1 8">Multi-pass membrane protein</topology>
    </subcellularLocation>
</comment>
<keyword evidence="7 8" id="KW-0998">Cell outer membrane</keyword>
<evidence type="ECO:0000256" key="9">
    <source>
        <dbReference type="SAM" id="SignalP"/>
    </source>
</evidence>
<name>A0A371JPD2_9FLAO</name>
<keyword evidence="12" id="KW-1185">Reference proteome</keyword>
<keyword evidence="2 8" id="KW-0813">Transport</keyword>
<dbReference type="PROSITE" id="PS52016">
    <property type="entry name" value="TONB_DEPENDENT_REC_3"/>
    <property type="match status" value="1"/>
</dbReference>
<dbReference type="Pfam" id="PF13715">
    <property type="entry name" value="CarbopepD_reg_2"/>
    <property type="match status" value="1"/>
</dbReference>
<proteinExistence type="inferred from homology"/>
<evidence type="ECO:0000259" key="10">
    <source>
        <dbReference type="Pfam" id="PF07715"/>
    </source>
</evidence>
<dbReference type="Pfam" id="PF07715">
    <property type="entry name" value="Plug"/>
    <property type="match status" value="1"/>
</dbReference>
<evidence type="ECO:0000256" key="6">
    <source>
        <dbReference type="ARBA" id="ARBA00023136"/>
    </source>
</evidence>
<comment type="caution">
    <text evidence="11">The sequence shown here is derived from an EMBL/GenBank/DDBJ whole genome shotgun (WGS) entry which is preliminary data.</text>
</comment>
<evidence type="ECO:0000256" key="7">
    <source>
        <dbReference type="ARBA" id="ARBA00023237"/>
    </source>
</evidence>
<dbReference type="InterPro" id="IPR008969">
    <property type="entry name" value="CarboxyPept-like_regulatory"/>
</dbReference>
<keyword evidence="4 8" id="KW-0812">Transmembrane</keyword>
<dbReference type="InterPro" id="IPR036942">
    <property type="entry name" value="Beta-barrel_TonB_sf"/>
</dbReference>
<reference evidence="11 12" key="1">
    <citation type="submission" date="2018-08" db="EMBL/GenBank/DDBJ databases">
        <title>Muricauda nanhaiensis sp. nov., isolated from seawater of the South China Sea.</title>
        <authorList>
            <person name="Dang Y."/>
        </authorList>
    </citation>
    <scope>NUCLEOTIDE SEQUENCE [LARGE SCALE GENOMIC DNA]</scope>
    <source>
        <strain evidence="11 12">SM1704</strain>
    </source>
</reference>
<gene>
    <name evidence="11" type="ORF">DX873_08235</name>
</gene>
<dbReference type="EMBL" id="QTJX01000002">
    <property type="protein sequence ID" value="RDY59369.1"/>
    <property type="molecule type" value="Genomic_DNA"/>
</dbReference>
<feature type="domain" description="TonB-dependent receptor plug" evidence="10">
    <location>
        <begin position="117"/>
        <end position="242"/>
    </location>
</feature>
<dbReference type="InterPro" id="IPR039426">
    <property type="entry name" value="TonB-dep_rcpt-like"/>
</dbReference>
<accession>A0A371JPD2</accession>
<protein>
    <submittedName>
        <fullName evidence="11">SusC/RagA family TonB-linked outer membrane protein</fullName>
    </submittedName>
</protein>
<dbReference type="SUPFAM" id="SSF56935">
    <property type="entry name" value="Porins"/>
    <property type="match status" value="1"/>
</dbReference>
<dbReference type="GO" id="GO:0044718">
    <property type="term" value="P:siderophore transmembrane transport"/>
    <property type="evidence" value="ECO:0007669"/>
    <property type="project" value="TreeGrafter"/>
</dbReference>
<sequence length="1069" mass="116238">MKAKNYWIAFVLLLCVFTSALAQEKNVSGNVTDENGLPLPGVSVIVVGTSNGTQTDFDGNYNITASVGQILRFSYIGQKTEERTVGSSSIINLSMQEDAQALEEVVVTAQGVKREKKALGYAVTTLKGEDISERPETDVARALSGQVAGVNILGGSGLAGSGANITIRGFSTMTGSNQPLIIVDGVPFSNDTNETSTFSTSESGNNSASRLLDLDPNNISSLSVLKGLSATVLYGEQGRNGVILITTKAGSGSLSQSKLEVSVSSSYFVEKISSTPDYQNRYGNGWQQSLGKAFSNWGAELDGQQILHPYSGNAYNSVQQGGGSFDQSFPQFAGNTSYEYKAYNSVDRFFRPGYTAINNINVSKSSEVGRFNLSYSNSEQKGFTPNNTLRRNNFSVGGTVKLSNNFTFNGTMSYANTAKRNPPNAASTGSSNVSSGGSGVFANVMYTPRSVDLMGLPFEDDLHRSVYYRSNNSIQNPRWTAENEIDQEVSDRSFFSMSGTYNFNDKLSATWRTGFDGYNETAAFKVNKGGIYLPNGLYYESRYTGKIWDHSVILNYNNDFSDKVNLSLTAGANARRNTFTSSSVRYDKQLIYGSFFADNFEDRVGTSLYREQENVYGAYLSATLGINSFVYLNVAGRNDWSSTHESGNNSIAYPSASISFIPTSAFEGLQSKNGLNYLKLRLGYGSSANFANPYVTKDRLGVAAKAWLDSNGNPVNINGSPINIADSGSNRLGNSNLKPELVSEIELGMDLKAFNNRFGLEASVYTKEATDQILDKRLDPSSGYTVTAVNAGKLETKGFEAGFNITPILSDNFRWNFIANFDAYESTVAELPGGEEDQLFLSGPFSNLGNFAIQGQPFNVMMGNKIQRDNDGNPIVGADGLYLEEDQIGILGDPNPDWQGTLINTLSYKNFTFGMQWNYQHGGDMYSATAATLTIRGLAGETDFDRSIPVVAPGVKQDGTTNDIQITANDHYWENLGISEFRIWDATHLRLREVSLSYSLSKKALDKTPFGDITITAIGNNLWFKAFNFPDSINFDPAVSSEGVGNSRGFDLLTGPTAKRYGLTVRASF</sequence>
<dbReference type="PANTHER" id="PTHR30069:SF29">
    <property type="entry name" value="HEMOGLOBIN AND HEMOGLOBIN-HAPTOGLOBIN-BINDING PROTEIN 1-RELATED"/>
    <property type="match status" value="1"/>
</dbReference>
<dbReference type="InterPro" id="IPR037066">
    <property type="entry name" value="Plug_dom_sf"/>
</dbReference>
<comment type="similarity">
    <text evidence="8">Belongs to the TonB-dependent receptor family.</text>
</comment>
<dbReference type="OrthoDB" id="9768177at2"/>
<dbReference type="InterPro" id="IPR023996">
    <property type="entry name" value="TonB-dep_OMP_SusC/RagA"/>
</dbReference>
<dbReference type="RefSeq" id="WP_116183984.1">
    <property type="nucleotide sequence ID" value="NZ_QTJX01000002.1"/>
</dbReference>
<dbReference type="NCBIfam" id="TIGR04056">
    <property type="entry name" value="OMP_RagA_SusC"/>
    <property type="match status" value="1"/>
</dbReference>
<evidence type="ECO:0000256" key="2">
    <source>
        <dbReference type="ARBA" id="ARBA00022448"/>
    </source>
</evidence>
<feature type="signal peptide" evidence="9">
    <location>
        <begin position="1"/>
        <end position="22"/>
    </location>
</feature>
<keyword evidence="3 8" id="KW-1134">Transmembrane beta strand</keyword>
<feature type="chain" id="PRO_5017060877" evidence="9">
    <location>
        <begin position="23"/>
        <end position="1069"/>
    </location>
</feature>
<evidence type="ECO:0000313" key="12">
    <source>
        <dbReference type="Proteomes" id="UP000261828"/>
    </source>
</evidence>
<dbReference type="Proteomes" id="UP000261828">
    <property type="component" value="Unassembled WGS sequence"/>
</dbReference>
<evidence type="ECO:0000256" key="4">
    <source>
        <dbReference type="ARBA" id="ARBA00022692"/>
    </source>
</evidence>
<dbReference type="Gene3D" id="2.170.130.10">
    <property type="entry name" value="TonB-dependent receptor, plug domain"/>
    <property type="match status" value="1"/>
</dbReference>
<dbReference type="PANTHER" id="PTHR30069">
    <property type="entry name" value="TONB-DEPENDENT OUTER MEMBRANE RECEPTOR"/>
    <property type="match status" value="1"/>
</dbReference>
<evidence type="ECO:0000256" key="8">
    <source>
        <dbReference type="PROSITE-ProRule" id="PRU01360"/>
    </source>
</evidence>
<evidence type="ECO:0000256" key="1">
    <source>
        <dbReference type="ARBA" id="ARBA00004571"/>
    </source>
</evidence>
<evidence type="ECO:0000256" key="5">
    <source>
        <dbReference type="ARBA" id="ARBA00022729"/>
    </source>
</evidence>
<dbReference type="Gene3D" id="2.60.40.1120">
    <property type="entry name" value="Carboxypeptidase-like, regulatory domain"/>
    <property type="match status" value="1"/>
</dbReference>
<keyword evidence="6 8" id="KW-0472">Membrane</keyword>
<dbReference type="SUPFAM" id="SSF49464">
    <property type="entry name" value="Carboxypeptidase regulatory domain-like"/>
    <property type="match status" value="1"/>
</dbReference>
<keyword evidence="5 9" id="KW-0732">Signal</keyword>
<evidence type="ECO:0000313" key="11">
    <source>
        <dbReference type="EMBL" id="RDY59369.1"/>
    </source>
</evidence>
<dbReference type="GO" id="GO:0009279">
    <property type="term" value="C:cell outer membrane"/>
    <property type="evidence" value="ECO:0007669"/>
    <property type="project" value="UniProtKB-SubCell"/>
</dbReference>
<dbReference type="Gene3D" id="2.40.170.20">
    <property type="entry name" value="TonB-dependent receptor, beta-barrel domain"/>
    <property type="match status" value="1"/>
</dbReference>
<dbReference type="GO" id="GO:0015344">
    <property type="term" value="F:siderophore uptake transmembrane transporter activity"/>
    <property type="evidence" value="ECO:0007669"/>
    <property type="project" value="TreeGrafter"/>
</dbReference>
<dbReference type="AlphaFoldDB" id="A0A371JPD2"/>